<protein>
    <submittedName>
        <fullName evidence="2">Uncharacterized protein</fullName>
    </submittedName>
</protein>
<sequence>MKKIRNNRSLLNSLIFIFLLSYAFTTFITRLSYFYSLFYNLLSLNLSLMLLLILFISIFIIVEMIIITKKINLISSNTDILNIKRYYQANKNFKTLKNFIIVSSLILTIKLIIIFSNVKFFKNYDYLLLVVVFSLIFLMNFLSIICSIFYNKILKNKSIYIQNNSYIEDDLLYIFDYYEYINDYSFIKTNLIKSNLIVIFLINSRNCIEIIINSIFTKTLNKIKKASSPPISLD</sequence>
<name>A0A222ENQ6_9MOLU</name>
<proteinExistence type="predicted"/>
<evidence type="ECO:0000256" key="1">
    <source>
        <dbReference type="SAM" id="Phobius"/>
    </source>
</evidence>
<evidence type="ECO:0000313" key="3">
    <source>
        <dbReference type="Proteomes" id="UP000203229"/>
    </source>
</evidence>
<dbReference type="RefSeq" id="WP_094048596.1">
    <property type="nucleotide sequence ID" value="NZ_CP022535.1"/>
</dbReference>
<keyword evidence="3" id="KW-1185">Reference proteome</keyword>
<dbReference type="Proteomes" id="UP000203229">
    <property type="component" value="Chromosome"/>
</dbReference>
<keyword evidence="1" id="KW-1133">Transmembrane helix</keyword>
<evidence type="ECO:0000313" key="2">
    <source>
        <dbReference type="EMBL" id="ASP28135.1"/>
    </source>
</evidence>
<feature type="transmembrane region" description="Helical" evidence="1">
    <location>
        <begin position="99"/>
        <end position="120"/>
    </location>
</feature>
<dbReference type="EMBL" id="CP022535">
    <property type="protein sequence ID" value="ASP28135.1"/>
    <property type="molecule type" value="Genomic_DNA"/>
</dbReference>
<accession>A0A222ENQ6</accession>
<gene>
    <name evidence="2" type="ORF">SCORR_v1c03610</name>
</gene>
<dbReference type="AlphaFoldDB" id="A0A222ENQ6"/>
<feature type="transmembrane region" description="Helical" evidence="1">
    <location>
        <begin position="47"/>
        <end position="67"/>
    </location>
</feature>
<keyword evidence="1" id="KW-0812">Transmembrane</keyword>
<feature type="transmembrane region" description="Helical" evidence="1">
    <location>
        <begin position="12"/>
        <end position="35"/>
    </location>
</feature>
<keyword evidence="1" id="KW-0472">Membrane</keyword>
<feature type="transmembrane region" description="Helical" evidence="1">
    <location>
        <begin position="126"/>
        <end position="150"/>
    </location>
</feature>
<organism evidence="2 3">
    <name type="scientific">Spiroplasma corruscae</name>
    <dbReference type="NCBI Taxonomy" id="216934"/>
    <lineage>
        <taxon>Bacteria</taxon>
        <taxon>Bacillati</taxon>
        <taxon>Mycoplasmatota</taxon>
        <taxon>Mollicutes</taxon>
        <taxon>Entomoplasmatales</taxon>
        <taxon>Spiroplasmataceae</taxon>
        <taxon>Spiroplasma</taxon>
    </lineage>
</organism>
<dbReference type="KEGG" id="scou:SCORR_v1c03610"/>
<reference evidence="2 3" key="1">
    <citation type="submission" date="2017-07" db="EMBL/GenBank/DDBJ databases">
        <title>Complete genome sequence of Spiroplasma corruscae EC-1 (DSM 19793).</title>
        <authorList>
            <person name="Tsai Y.-M."/>
            <person name="Lo W.-S."/>
            <person name="Kuo C.-H."/>
        </authorList>
    </citation>
    <scope>NUCLEOTIDE SEQUENCE [LARGE SCALE GENOMIC DNA]</scope>
    <source>
        <strain evidence="2 3">EC-1</strain>
    </source>
</reference>